<evidence type="ECO:0000313" key="1">
    <source>
        <dbReference type="EMBL" id="QPG70505.1"/>
    </source>
</evidence>
<dbReference type="GeneID" id="76724417"/>
<dbReference type="KEGG" id="mmuc:C1S78_005850"/>
<keyword evidence="2" id="KW-1185">Reference proteome</keyword>
<dbReference type="AlphaFoldDB" id="A0A8E4RA63"/>
<dbReference type="RefSeq" id="WP_053854282.1">
    <property type="nucleotide sequence ID" value="NZ_ANBS01000001.1"/>
</dbReference>
<dbReference type="EMBL" id="CP062008">
    <property type="protein sequence ID" value="QPG70505.1"/>
    <property type="molecule type" value="Genomic_DNA"/>
</dbReference>
<sequence>MDEVFRGSDALRAGVLTEHRLRNYFRPVFRDVYVANDTVMTAALKARAAWLAVGPDVVLAGVSAAAVHRAEWLDPDLPAVVVRNDRHCPSGMVVHSYALAPHEVCTVRGMRVTTPARTAFDLGRLLPAPEAVPILDALIRSTVLETSEVWDIAAAHPGLRGVRRLGGTVGLADGGAETALQSRVRTLLAKANLPPLETQILVGDELGPVFTRAHMGWRQWQVVVQCDEDLDWTLERRSWQFEYTENLERIGWRNVWVTAAMMRDPRMVAWRVNDAVRIARRRLPLNRGAERGAKR</sequence>
<reference evidence="1 2" key="2">
    <citation type="journal article" date="2019" name="Sci. Rep.">
        <title>Insight into the biology of Mycobacterium mucogenicum and Mycobacterium neoaurum clade members.</title>
        <authorList>
            <person name="Behra P.R.K."/>
            <person name="Pettersson B.M.F."/>
            <person name="Ramesh M."/>
            <person name="Dasgupta S."/>
            <person name="Kirsebom L.A."/>
        </authorList>
    </citation>
    <scope>NUCLEOTIDE SEQUENCE [LARGE SCALE GENOMIC DNA]</scope>
    <source>
        <strain evidence="1 2">DSM 44124</strain>
    </source>
</reference>
<dbReference type="Proteomes" id="UP000309231">
    <property type="component" value="Chromosome"/>
</dbReference>
<organism evidence="1 2">
    <name type="scientific">Mycolicibacterium mucogenicum DSM 44124</name>
    <dbReference type="NCBI Taxonomy" id="1226753"/>
    <lineage>
        <taxon>Bacteria</taxon>
        <taxon>Bacillati</taxon>
        <taxon>Actinomycetota</taxon>
        <taxon>Actinomycetes</taxon>
        <taxon>Mycobacteriales</taxon>
        <taxon>Mycobacteriaceae</taxon>
        <taxon>Mycolicibacterium</taxon>
    </lineage>
</organism>
<gene>
    <name evidence="1" type="ORF">C1S78_005850</name>
</gene>
<evidence type="ECO:0000313" key="2">
    <source>
        <dbReference type="Proteomes" id="UP000309231"/>
    </source>
</evidence>
<proteinExistence type="predicted"/>
<protein>
    <recommendedName>
        <fullName evidence="3">DUF559 domain-containing protein</fullName>
    </recommendedName>
</protein>
<reference evidence="1 2" key="1">
    <citation type="journal article" date="2019" name="BMC Evol. Biol.">
        <title>Comparative genomics of Mycobacterium mucogenicum and Mycobacterium neoaurum clade members emphasizing tRNA and non-coding RNA.</title>
        <authorList>
            <person name="Behra P.R.K."/>
            <person name="Pettersson B.M.F."/>
            <person name="Das S."/>
            <person name="Dasgupta S."/>
            <person name="Kirsebom L.A."/>
        </authorList>
    </citation>
    <scope>NUCLEOTIDE SEQUENCE [LARGE SCALE GENOMIC DNA]</scope>
    <source>
        <strain evidence="1 2">DSM 44124</strain>
    </source>
</reference>
<evidence type="ECO:0008006" key="3">
    <source>
        <dbReference type="Google" id="ProtNLM"/>
    </source>
</evidence>
<name>A0A8E4RA63_MYCMU</name>
<accession>A0A8E4RA63</accession>